<reference evidence="1" key="1">
    <citation type="submission" date="2011-11" db="EMBL/GenBank/DDBJ databases">
        <title>Decoding the brain transcriptome of the Eastern honeybee (Apis cerana) based on pyrosequencing.</title>
        <authorList>
            <person name="Sun L."/>
            <person name="Zheng H."/>
            <person name="Wang Y."/>
            <person name="Xie X."/>
            <person name="Zhu Y."/>
            <person name="Gu W."/>
            <person name="Wang S."/>
        </authorList>
    </citation>
    <scope>NUCLEOTIDE SEQUENCE</scope>
    <source>
        <tissue evidence="1">Brain</tissue>
    </source>
</reference>
<gene>
    <name evidence="1" type="ORF">ACCB06624</name>
</gene>
<dbReference type="SUPFAM" id="SSF54928">
    <property type="entry name" value="RNA-binding domain, RBD"/>
    <property type="match status" value="1"/>
</dbReference>
<accession>V9IH28</accession>
<sequence>MLSKQQTEDDVRQLFTAFGTIEECTILRGPDGSSRECMMDDGSTSAIFWKWEAPVAAAEGDFDFQEMASFLPVSLFFFSANRQKENLSKRKKKEKKRIFLSHHAITADSASTARRKVHFAAR</sequence>
<dbReference type="EMBL" id="JR045403">
    <property type="protein sequence ID" value="AEY59972.1"/>
    <property type="molecule type" value="mRNA"/>
</dbReference>
<dbReference type="InterPro" id="IPR035979">
    <property type="entry name" value="RBD_domain_sf"/>
</dbReference>
<evidence type="ECO:0000313" key="1">
    <source>
        <dbReference type="EMBL" id="AEY59972.1"/>
    </source>
</evidence>
<dbReference type="Gene3D" id="3.30.70.330">
    <property type="match status" value="1"/>
</dbReference>
<dbReference type="GO" id="GO:0003676">
    <property type="term" value="F:nucleic acid binding"/>
    <property type="evidence" value="ECO:0007669"/>
    <property type="project" value="InterPro"/>
</dbReference>
<name>V9IH28_APICE</name>
<organism evidence="1">
    <name type="scientific">Apis cerana</name>
    <name type="common">Indian honeybee</name>
    <dbReference type="NCBI Taxonomy" id="7461"/>
    <lineage>
        <taxon>Eukaryota</taxon>
        <taxon>Metazoa</taxon>
        <taxon>Ecdysozoa</taxon>
        <taxon>Arthropoda</taxon>
        <taxon>Hexapoda</taxon>
        <taxon>Insecta</taxon>
        <taxon>Pterygota</taxon>
        <taxon>Neoptera</taxon>
        <taxon>Endopterygota</taxon>
        <taxon>Hymenoptera</taxon>
        <taxon>Apocrita</taxon>
        <taxon>Aculeata</taxon>
        <taxon>Apoidea</taxon>
        <taxon>Anthophila</taxon>
        <taxon>Apidae</taxon>
        <taxon>Apis</taxon>
    </lineage>
</organism>
<dbReference type="InterPro" id="IPR012677">
    <property type="entry name" value="Nucleotide-bd_a/b_plait_sf"/>
</dbReference>
<protein>
    <submittedName>
        <fullName evidence="1">CUG-BP-and ETR-3-like factor 4</fullName>
    </submittedName>
</protein>
<proteinExistence type="evidence at transcript level"/>
<dbReference type="AlphaFoldDB" id="V9IH28"/>